<evidence type="ECO:0000256" key="1">
    <source>
        <dbReference type="SAM" id="MobiDB-lite"/>
    </source>
</evidence>
<accession>A0ABV5LDA7</accession>
<protein>
    <submittedName>
        <fullName evidence="2">Uncharacterized protein</fullName>
    </submittedName>
</protein>
<sequence>MTTSPYASGALPGGTVVATRTEARTEDLDGPRPPVRDLPDDTVRGFASGTAGTTGVPDVRAAGNATGPAARAGARVDSVPATVDTDAALTAAQGGTPVL</sequence>
<dbReference type="RefSeq" id="WP_380956345.1">
    <property type="nucleotide sequence ID" value="NZ_JBHMDI010000066.1"/>
</dbReference>
<keyword evidence="3" id="KW-1185">Reference proteome</keyword>
<evidence type="ECO:0000313" key="2">
    <source>
        <dbReference type="EMBL" id="MFB9350173.1"/>
    </source>
</evidence>
<proteinExistence type="predicted"/>
<name>A0ABV5LDA7_9ACTN</name>
<reference evidence="2 3" key="1">
    <citation type="submission" date="2024-09" db="EMBL/GenBank/DDBJ databases">
        <authorList>
            <person name="Sun Q."/>
            <person name="Mori K."/>
        </authorList>
    </citation>
    <scope>NUCLEOTIDE SEQUENCE [LARGE SCALE GENOMIC DNA]</scope>
    <source>
        <strain evidence="2 3">JCM 9767</strain>
    </source>
</reference>
<dbReference type="Proteomes" id="UP001589753">
    <property type="component" value="Unassembled WGS sequence"/>
</dbReference>
<feature type="compositionally biased region" description="Basic and acidic residues" evidence="1">
    <location>
        <begin position="21"/>
        <end position="43"/>
    </location>
</feature>
<evidence type="ECO:0000313" key="3">
    <source>
        <dbReference type="Proteomes" id="UP001589753"/>
    </source>
</evidence>
<organism evidence="2 3">
    <name type="scientific">Streptomyces heliomycini</name>
    <dbReference type="NCBI Taxonomy" id="284032"/>
    <lineage>
        <taxon>Bacteria</taxon>
        <taxon>Bacillati</taxon>
        <taxon>Actinomycetota</taxon>
        <taxon>Actinomycetes</taxon>
        <taxon>Kitasatosporales</taxon>
        <taxon>Streptomycetaceae</taxon>
        <taxon>Streptomyces</taxon>
    </lineage>
</organism>
<feature type="compositionally biased region" description="Low complexity" evidence="1">
    <location>
        <begin position="60"/>
        <end position="73"/>
    </location>
</feature>
<gene>
    <name evidence="2" type="ORF">ACFFUA_22440</name>
</gene>
<comment type="caution">
    <text evidence="2">The sequence shown here is derived from an EMBL/GenBank/DDBJ whole genome shotgun (WGS) entry which is preliminary data.</text>
</comment>
<dbReference type="EMBL" id="JBHMDI010000066">
    <property type="protein sequence ID" value="MFB9350173.1"/>
    <property type="molecule type" value="Genomic_DNA"/>
</dbReference>
<feature type="region of interest" description="Disordered" evidence="1">
    <location>
        <begin position="1"/>
        <end position="73"/>
    </location>
</feature>